<feature type="compositionally biased region" description="Polar residues" evidence="13">
    <location>
        <begin position="540"/>
        <end position="568"/>
    </location>
</feature>
<feature type="compositionally biased region" description="Polar residues" evidence="13">
    <location>
        <begin position="981"/>
        <end position="1014"/>
    </location>
</feature>
<feature type="compositionally biased region" description="Basic and acidic residues" evidence="13">
    <location>
        <begin position="622"/>
        <end position="649"/>
    </location>
</feature>
<dbReference type="InterPro" id="IPR002893">
    <property type="entry name" value="Znf_MYND"/>
</dbReference>
<proteinExistence type="predicted"/>
<evidence type="ECO:0000256" key="10">
    <source>
        <dbReference type="ARBA" id="ARBA00023163"/>
    </source>
</evidence>
<feature type="region of interest" description="Disordered" evidence="13">
    <location>
        <begin position="72"/>
        <end position="118"/>
    </location>
</feature>
<feature type="compositionally biased region" description="Polar residues" evidence="13">
    <location>
        <begin position="726"/>
        <end position="738"/>
    </location>
</feature>
<name>A0AAW1UE79_9CUCU</name>
<feature type="compositionally biased region" description="Basic and acidic residues" evidence="13">
    <location>
        <begin position="575"/>
        <end position="587"/>
    </location>
</feature>
<feature type="compositionally biased region" description="Low complexity" evidence="13">
    <location>
        <begin position="930"/>
        <end position="942"/>
    </location>
</feature>
<dbReference type="PANTHER" id="PTHR46453">
    <property type="entry name" value="PROTEIN KINASE C-BINDING PROTEIN 1"/>
    <property type="match status" value="1"/>
</dbReference>
<dbReference type="PROSITE" id="PS01360">
    <property type="entry name" value="ZF_MYND_1"/>
    <property type="match status" value="1"/>
</dbReference>
<feature type="region of interest" description="Disordered" evidence="13">
    <location>
        <begin position="1098"/>
        <end position="1127"/>
    </location>
</feature>
<evidence type="ECO:0000256" key="4">
    <source>
        <dbReference type="ARBA" id="ARBA00022723"/>
    </source>
</evidence>
<dbReference type="SUPFAM" id="SSF144232">
    <property type="entry name" value="HIT/MYND zinc finger-like"/>
    <property type="match status" value="1"/>
</dbReference>
<evidence type="ECO:0000256" key="12">
    <source>
        <dbReference type="PROSITE-ProRule" id="PRU00134"/>
    </source>
</evidence>
<evidence type="ECO:0000256" key="3">
    <source>
        <dbReference type="ARBA" id="ARBA00022454"/>
    </source>
</evidence>
<keyword evidence="4" id="KW-0479">Metal-binding</keyword>
<feature type="region of interest" description="Disordered" evidence="13">
    <location>
        <begin position="836"/>
        <end position="866"/>
    </location>
</feature>
<feature type="compositionally biased region" description="Acidic residues" evidence="13">
    <location>
        <begin position="1"/>
        <end position="33"/>
    </location>
</feature>
<comment type="subcellular location">
    <subcellularLocation>
        <location evidence="2">Chromosome</location>
    </subcellularLocation>
    <subcellularLocation>
        <location evidence="1">Nucleus</location>
    </subcellularLocation>
</comment>
<keyword evidence="7" id="KW-0156">Chromatin regulator</keyword>
<dbReference type="Gene3D" id="6.10.140.2220">
    <property type="match status" value="1"/>
</dbReference>
<reference evidence="15 16" key="1">
    <citation type="submission" date="2023-03" db="EMBL/GenBank/DDBJ databases">
        <title>Genome insight into feeding habits of ladybird beetles.</title>
        <authorList>
            <person name="Li H.-S."/>
            <person name="Huang Y.-H."/>
            <person name="Pang H."/>
        </authorList>
    </citation>
    <scope>NUCLEOTIDE SEQUENCE [LARGE SCALE GENOMIC DNA]</scope>
    <source>
        <strain evidence="15">SYSU_2023b</strain>
        <tissue evidence="15">Whole body</tissue>
    </source>
</reference>
<feature type="compositionally biased region" description="Basic and acidic residues" evidence="13">
    <location>
        <begin position="881"/>
        <end position="894"/>
    </location>
</feature>
<evidence type="ECO:0000256" key="8">
    <source>
        <dbReference type="ARBA" id="ARBA00023015"/>
    </source>
</evidence>
<feature type="compositionally biased region" description="Polar residues" evidence="13">
    <location>
        <begin position="650"/>
        <end position="665"/>
    </location>
</feature>
<evidence type="ECO:0000313" key="15">
    <source>
        <dbReference type="EMBL" id="KAK9879448.1"/>
    </source>
</evidence>
<organism evidence="15 16">
    <name type="scientific">Henosepilachna vigintioctopunctata</name>
    <dbReference type="NCBI Taxonomy" id="420089"/>
    <lineage>
        <taxon>Eukaryota</taxon>
        <taxon>Metazoa</taxon>
        <taxon>Ecdysozoa</taxon>
        <taxon>Arthropoda</taxon>
        <taxon>Hexapoda</taxon>
        <taxon>Insecta</taxon>
        <taxon>Pterygota</taxon>
        <taxon>Neoptera</taxon>
        <taxon>Endopterygota</taxon>
        <taxon>Coleoptera</taxon>
        <taxon>Polyphaga</taxon>
        <taxon>Cucujiformia</taxon>
        <taxon>Coccinelloidea</taxon>
        <taxon>Coccinellidae</taxon>
        <taxon>Epilachninae</taxon>
        <taxon>Epilachnini</taxon>
        <taxon>Henosepilachna</taxon>
    </lineage>
</organism>
<feature type="compositionally biased region" description="Polar residues" evidence="13">
    <location>
        <begin position="1105"/>
        <end position="1127"/>
    </location>
</feature>
<dbReference type="GO" id="GO:0140006">
    <property type="term" value="F:histone H3 reader activity"/>
    <property type="evidence" value="ECO:0007669"/>
    <property type="project" value="UniProtKB-ARBA"/>
</dbReference>
<evidence type="ECO:0000256" key="6">
    <source>
        <dbReference type="ARBA" id="ARBA00022833"/>
    </source>
</evidence>
<dbReference type="InterPro" id="IPR057053">
    <property type="entry name" value="MYND_ZMYND11_ZMYD8"/>
</dbReference>
<evidence type="ECO:0000313" key="16">
    <source>
        <dbReference type="Proteomes" id="UP001431783"/>
    </source>
</evidence>
<evidence type="ECO:0000256" key="5">
    <source>
        <dbReference type="ARBA" id="ARBA00022771"/>
    </source>
</evidence>
<feature type="region of interest" description="Disordered" evidence="13">
    <location>
        <begin position="329"/>
        <end position="397"/>
    </location>
</feature>
<feature type="region of interest" description="Disordered" evidence="13">
    <location>
        <begin position="701"/>
        <end position="751"/>
    </location>
</feature>
<evidence type="ECO:0000256" key="13">
    <source>
        <dbReference type="SAM" id="MobiDB-lite"/>
    </source>
</evidence>
<keyword evidence="3" id="KW-0158">Chromosome</keyword>
<dbReference type="GO" id="GO:0005694">
    <property type="term" value="C:chromosome"/>
    <property type="evidence" value="ECO:0007669"/>
    <property type="project" value="UniProtKB-SubCell"/>
</dbReference>
<feature type="compositionally biased region" description="Polar residues" evidence="13">
    <location>
        <begin position="588"/>
        <end position="597"/>
    </location>
</feature>
<dbReference type="Pfam" id="PF23460">
    <property type="entry name" value="ZMYND8_CC"/>
    <property type="match status" value="1"/>
</dbReference>
<feature type="compositionally biased region" description="Low complexity" evidence="13">
    <location>
        <begin position="1143"/>
        <end position="1158"/>
    </location>
</feature>
<dbReference type="InterPro" id="IPR056987">
    <property type="entry name" value="ZMYND8_CC"/>
</dbReference>
<dbReference type="EMBL" id="JARQZJ010000062">
    <property type="protein sequence ID" value="KAK9879448.1"/>
    <property type="molecule type" value="Genomic_DNA"/>
</dbReference>
<evidence type="ECO:0000256" key="2">
    <source>
        <dbReference type="ARBA" id="ARBA00004286"/>
    </source>
</evidence>
<keyword evidence="9" id="KW-0103">Bromodomain</keyword>
<feature type="compositionally biased region" description="Basic and acidic residues" evidence="13">
    <location>
        <begin position="837"/>
        <end position="864"/>
    </location>
</feature>
<evidence type="ECO:0000256" key="11">
    <source>
        <dbReference type="ARBA" id="ARBA00023242"/>
    </source>
</evidence>
<evidence type="ECO:0000259" key="14">
    <source>
        <dbReference type="PROSITE" id="PS50865"/>
    </source>
</evidence>
<keyword evidence="8" id="KW-0805">Transcription regulation</keyword>
<feature type="region of interest" description="Disordered" evidence="13">
    <location>
        <begin position="878"/>
        <end position="911"/>
    </location>
</feature>
<feature type="compositionally biased region" description="Polar residues" evidence="13">
    <location>
        <begin position="1478"/>
        <end position="1496"/>
    </location>
</feature>
<accession>A0AAW1UE79</accession>
<dbReference type="PROSITE" id="PS50865">
    <property type="entry name" value="ZF_MYND_2"/>
    <property type="match status" value="1"/>
</dbReference>
<feature type="region of interest" description="Disordered" evidence="13">
    <location>
        <begin position="1139"/>
        <end position="1165"/>
    </location>
</feature>
<dbReference type="FunFam" id="6.10.140.2220:FF:000002">
    <property type="entry name" value="Protein kinase C-binding protein 1 isoform C"/>
    <property type="match status" value="1"/>
</dbReference>
<sequence>MNRDEEDEEESEESDSGDTIEEDNIEAEVDDDTQVSHHSPILRGNLRTRGGMNGSPVLQQLFLYSDKMKTLSRRISEENNPRKRSSVDGTPSPNKISRRNSDQSVKSDSSRLSNLSDKISRVDIPENVELTLGNSQSETCITSRIGNKESKKKSIQIEVENNELSISPQSKVKITDRLMQKLSSSDEDISLSATDKEQTDVKSQADIIREKYKNLIKEKNREFESGGATTSFSRSSVASKSQCGSRSHVEETKNAATVVTVKQCDTDVKLSNEVTGFKSSVRDKIEIDCNETTISSTKNLEEPIERKENERDTDLIVIKKILLKSADGEKSWSGDAEATETQKKSPNKETTSKIADEPTPKSISPKNLHSPVKKMEVRSSNGSESEEDRQQNLNNDHLNDDSVKIIAEATVLKKNLVADLEKTFISSSNSCTSSLKNESKSSFSTHKEISSIKSDECIEISDIETTEQKMDLFEITSPSTDQNIVKNALTDPSKHPSSNLLVEAHCQLDSEKINTPKLTSVKQYTVKSVELRTKPDLQKNTTDVKNFSSTSNSMKSIAVKNQTESETPNIDLDVSADKFPTKSEELSVTRSSESNSEVRCYNAANIRKRKRSEGKESGTSPKEYKKESGTSPKEYKKAVEVNKEEDDSKPSNVQGSQIIEQNDSNSSDDNEVILDDTQIDETNIRNIIHSSLNNVEITKRKDSVDDKGGKTSLIKNAPLENETNAEKQGSILTKQQKTNSDEKESERRETNFKIVPIQSILDKDIGPKSPDRSVTTSNSILLKKLSEPEASRTRNNASDEVECVEIKSEPESSDVEMEETEYMEKKRTYMSALNISERIEDTSAPKKNEIRTRSKTEEIGKGKSLDNLSKIIDEVATTYSAKHEKAKKANDRRGSNAHTSNSQNEERMGSLSQENGEIFVKSFAKLTQQQLQLQQQQQQQQQSRTTPQHRPQPKPKPNNFPIKSGQQAVRREMPQKPPNTEVPTSSLTRITTPCSNVSSTNVPAPPTAGNTKSIEQQLGSSGNVLILTQPGVILPTSQQLTYNAGSFVTFVPSQQNMAVMQTPQMINAVMTSNLHQSENIQQARQPNVEVHRSQNYIPQNEDETSANSQTRSTLHPPNATTAANGSVQTTNIRSEVPSLIPLNSSESGGSSGSANNGSTDQRTETADDEFGLLHSMVPESVSRAISEVLCRPPPRLKPRPPGPLSQVFDSGNPSSAGPVSAKINSISHRLGDYFRGMLIEMLEDLGKANNPEATISTLKHEIETLQHKHAVEMMDIRKNVCTILKDIQGSIAEERERIIDETRSACELEALRRIEEAKSKQWCANCGKEAQFYCCWNTSYCDYPCQQKHWSKHMGKCTQHAGQPQPSQSPAIRPQSQITFRPATPKGFTGRILAKPTKVYLNRSNNQKSVPTFKSTAGHLTLVDTSNLEFLTATSVPGTKFIAPTSLFTKVKTTNSTATSPSNGPVQQPVVLNQKINNLQPTKPSPSTSNTVSNVISDEEMESE</sequence>
<feature type="region of interest" description="Disordered" evidence="13">
    <location>
        <begin position="1478"/>
        <end position="1504"/>
    </location>
</feature>
<feature type="region of interest" description="Disordered" evidence="13">
    <location>
        <begin position="540"/>
        <end position="671"/>
    </location>
</feature>
<feature type="compositionally biased region" description="Basic and acidic residues" evidence="13">
    <location>
        <begin position="72"/>
        <end position="81"/>
    </location>
</feature>
<gene>
    <name evidence="15" type="ORF">WA026_006518</name>
</gene>
<evidence type="ECO:0000256" key="9">
    <source>
        <dbReference type="ARBA" id="ARBA00023117"/>
    </source>
</evidence>
<dbReference type="GO" id="GO:0003714">
    <property type="term" value="F:transcription corepressor activity"/>
    <property type="evidence" value="ECO:0007669"/>
    <property type="project" value="TreeGrafter"/>
</dbReference>
<feature type="compositionally biased region" description="Basic and acidic residues" evidence="13">
    <location>
        <begin position="340"/>
        <end position="359"/>
    </location>
</feature>
<feature type="region of interest" description="Disordered" evidence="13">
    <location>
        <begin position="930"/>
        <end position="1014"/>
    </location>
</feature>
<feature type="domain" description="MYND-type" evidence="14">
    <location>
        <begin position="1323"/>
        <end position="1357"/>
    </location>
</feature>
<dbReference type="GO" id="GO:0005634">
    <property type="term" value="C:nucleus"/>
    <property type="evidence" value="ECO:0007669"/>
    <property type="project" value="UniProtKB-SubCell"/>
</dbReference>
<dbReference type="Proteomes" id="UP001431783">
    <property type="component" value="Unassembled WGS sequence"/>
</dbReference>
<dbReference type="GO" id="GO:0005737">
    <property type="term" value="C:cytoplasm"/>
    <property type="evidence" value="ECO:0007669"/>
    <property type="project" value="TreeGrafter"/>
</dbReference>
<keyword evidence="16" id="KW-1185">Reference proteome</keyword>
<feature type="region of interest" description="Disordered" evidence="13">
    <location>
        <begin position="1"/>
        <end position="54"/>
    </location>
</feature>
<comment type="caution">
    <text evidence="15">The sequence shown here is derived from an EMBL/GenBank/DDBJ whole genome shotgun (WGS) entry which is preliminary data.</text>
</comment>
<evidence type="ECO:0000256" key="7">
    <source>
        <dbReference type="ARBA" id="ARBA00022853"/>
    </source>
</evidence>
<keyword evidence="10" id="KW-0804">Transcription</keyword>
<evidence type="ECO:0000256" key="1">
    <source>
        <dbReference type="ARBA" id="ARBA00004123"/>
    </source>
</evidence>
<keyword evidence="6" id="KW-0862">Zinc</keyword>
<keyword evidence="11" id="KW-0539">Nucleus</keyword>
<protein>
    <recommendedName>
        <fullName evidence="14">MYND-type domain-containing protein</fullName>
    </recommendedName>
</protein>
<feature type="compositionally biased region" description="Basic and acidic residues" evidence="13">
    <location>
        <begin position="739"/>
        <end position="751"/>
    </location>
</feature>
<keyword evidence="5 12" id="KW-0863">Zinc-finger</keyword>
<dbReference type="GO" id="GO:0008270">
    <property type="term" value="F:zinc ion binding"/>
    <property type="evidence" value="ECO:0007669"/>
    <property type="project" value="UniProtKB-KW"/>
</dbReference>
<dbReference type="Pfam" id="PF24324">
    <property type="entry name" value="MYND_ZMYND11_ZMYD8"/>
    <property type="match status" value="1"/>
</dbReference>
<dbReference type="PANTHER" id="PTHR46453:SF5">
    <property type="entry name" value="PROTEIN KINASE C-BINDING PROTEIN 1 ISOFORM X1"/>
    <property type="match status" value="1"/>
</dbReference>
<feature type="compositionally biased region" description="Polar residues" evidence="13">
    <location>
        <begin position="102"/>
        <end position="117"/>
    </location>
</feature>